<accession>A0AAV3RVR3</accession>
<dbReference type="SUPFAM" id="SSF56219">
    <property type="entry name" value="DNase I-like"/>
    <property type="match status" value="1"/>
</dbReference>
<sequence>MTQVHGGWWIFTVITKLSTILWELLRFINNNSSLPITSLGYFTEVLDVTEHSSCRRQRPMWQINMFKKIVIKCELMDIGFVGYPFTWCNNFISLFSSRARLDRCLVSKSWKILFLVVKVTHLSSNHSDHMGLLVDWGVQKKLQGKKKQFRFEDGWCLHKESKDFVVKSWNLVKVNDPDRQVFESVKQCCLGLLDWKRVVLAHFHKNLKDKQRRLKILQQGTITNGSKKKSVIIAKEIDRLREVNDVYFHSVTVQ</sequence>
<dbReference type="Gene3D" id="3.60.10.10">
    <property type="entry name" value="Endonuclease/exonuclease/phosphatase"/>
    <property type="match status" value="1"/>
</dbReference>
<dbReference type="EMBL" id="BAABME010012087">
    <property type="protein sequence ID" value="GAA0184695.1"/>
    <property type="molecule type" value="Genomic_DNA"/>
</dbReference>
<dbReference type="AlphaFoldDB" id="A0AAV3RVR3"/>
<protein>
    <submittedName>
        <fullName evidence="1">Uncharacterized protein</fullName>
    </submittedName>
</protein>
<dbReference type="PANTHER" id="PTHR33710">
    <property type="entry name" value="BNAC02G09200D PROTEIN"/>
    <property type="match status" value="1"/>
</dbReference>
<comment type="caution">
    <text evidence="1">The sequence shown here is derived from an EMBL/GenBank/DDBJ whole genome shotgun (WGS) entry which is preliminary data.</text>
</comment>
<dbReference type="PANTHER" id="PTHR33710:SF77">
    <property type="entry name" value="DNASE I-LIKE SUPERFAMILY PROTEIN"/>
    <property type="match status" value="1"/>
</dbReference>
<dbReference type="InterPro" id="IPR036691">
    <property type="entry name" value="Endo/exonu/phosph_ase_sf"/>
</dbReference>
<organism evidence="1 2">
    <name type="scientific">Lithospermum erythrorhizon</name>
    <name type="common">Purple gromwell</name>
    <name type="synonym">Lithospermum officinale var. erythrorhizon</name>
    <dbReference type="NCBI Taxonomy" id="34254"/>
    <lineage>
        <taxon>Eukaryota</taxon>
        <taxon>Viridiplantae</taxon>
        <taxon>Streptophyta</taxon>
        <taxon>Embryophyta</taxon>
        <taxon>Tracheophyta</taxon>
        <taxon>Spermatophyta</taxon>
        <taxon>Magnoliopsida</taxon>
        <taxon>eudicotyledons</taxon>
        <taxon>Gunneridae</taxon>
        <taxon>Pentapetalae</taxon>
        <taxon>asterids</taxon>
        <taxon>lamiids</taxon>
        <taxon>Boraginales</taxon>
        <taxon>Boraginaceae</taxon>
        <taxon>Boraginoideae</taxon>
        <taxon>Lithospermeae</taxon>
        <taxon>Lithospermum</taxon>
    </lineage>
</organism>
<keyword evidence="2" id="KW-1185">Reference proteome</keyword>
<dbReference type="Proteomes" id="UP001454036">
    <property type="component" value="Unassembled WGS sequence"/>
</dbReference>
<reference evidence="1 2" key="1">
    <citation type="submission" date="2024-01" db="EMBL/GenBank/DDBJ databases">
        <title>The complete chloroplast genome sequence of Lithospermum erythrorhizon: insights into the phylogenetic relationship among Boraginaceae species and the maternal lineages of purple gromwells.</title>
        <authorList>
            <person name="Okada T."/>
            <person name="Watanabe K."/>
        </authorList>
    </citation>
    <scope>NUCLEOTIDE SEQUENCE [LARGE SCALE GENOMIC DNA]</scope>
</reference>
<name>A0AAV3RVR3_LITER</name>
<gene>
    <name evidence="1" type="ORF">LIER_31983</name>
</gene>
<evidence type="ECO:0000313" key="1">
    <source>
        <dbReference type="EMBL" id="GAA0184695.1"/>
    </source>
</evidence>
<evidence type="ECO:0000313" key="2">
    <source>
        <dbReference type="Proteomes" id="UP001454036"/>
    </source>
</evidence>
<proteinExistence type="predicted"/>